<dbReference type="AlphaFoldDB" id="Q4TIZ3"/>
<feature type="coiled-coil region" evidence="1">
    <location>
        <begin position="39"/>
        <end position="66"/>
    </location>
</feature>
<organism evidence="3">
    <name type="scientific">Tetraodon nigroviridis</name>
    <name type="common">Spotted green pufferfish</name>
    <name type="synonym">Chelonodon nigroviridis</name>
    <dbReference type="NCBI Taxonomy" id="99883"/>
    <lineage>
        <taxon>Eukaryota</taxon>
        <taxon>Metazoa</taxon>
        <taxon>Chordata</taxon>
        <taxon>Craniata</taxon>
        <taxon>Vertebrata</taxon>
        <taxon>Euteleostomi</taxon>
        <taxon>Actinopterygii</taxon>
        <taxon>Neopterygii</taxon>
        <taxon>Teleostei</taxon>
        <taxon>Neoteleostei</taxon>
        <taxon>Acanthomorphata</taxon>
        <taxon>Eupercaria</taxon>
        <taxon>Tetraodontiformes</taxon>
        <taxon>Tetradontoidea</taxon>
        <taxon>Tetraodontidae</taxon>
        <taxon>Tetraodon</taxon>
    </lineage>
</organism>
<keyword evidence="1" id="KW-0175">Coiled coil</keyword>
<evidence type="ECO:0000256" key="1">
    <source>
        <dbReference type="SAM" id="Coils"/>
    </source>
</evidence>
<dbReference type="EMBL" id="CAAE01001289">
    <property type="protein sequence ID" value="CAF87139.1"/>
    <property type="molecule type" value="Genomic_DNA"/>
</dbReference>
<feature type="compositionally biased region" description="Basic and acidic residues" evidence="2">
    <location>
        <begin position="129"/>
        <end position="138"/>
    </location>
</feature>
<accession>Q4TIZ3</accession>
<reference evidence="3" key="1">
    <citation type="journal article" date="2004" name="Nature">
        <title>Genome duplication in the teleost fish Tetraodon nigroviridis reveals the early vertebrate proto-karyotype.</title>
        <authorList>
            <person name="Jaillon O."/>
            <person name="Aury J.-M."/>
            <person name="Brunet F."/>
            <person name="Petit J.-L."/>
            <person name="Stange-Thomann N."/>
            <person name="Mauceli E."/>
            <person name="Bouneau L."/>
            <person name="Fischer C."/>
            <person name="Ozouf-Costaz C."/>
            <person name="Bernot A."/>
            <person name="Nicaud S."/>
            <person name="Jaffe D."/>
            <person name="Fisher S."/>
            <person name="Lutfalla G."/>
            <person name="Dossat C."/>
            <person name="Segurens B."/>
            <person name="Dasilva C."/>
            <person name="Salanoubat M."/>
            <person name="Levy M."/>
            <person name="Boudet N."/>
            <person name="Castellano S."/>
            <person name="Anthouard V."/>
            <person name="Jubin C."/>
            <person name="Castelli V."/>
            <person name="Katinka M."/>
            <person name="Vacherie B."/>
            <person name="Biemont C."/>
            <person name="Skalli Z."/>
            <person name="Cattolico L."/>
            <person name="Poulain J."/>
            <person name="De Berardinis V."/>
            <person name="Cruaud C."/>
            <person name="Duprat S."/>
            <person name="Brottier P."/>
            <person name="Coutanceau J.-P."/>
            <person name="Gouzy J."/>
            <person name="Parra G."/>
            <person name="Lardier G."/>
            <person name="Chapple C."/>
            <person name="McKernan K.J."/>
            <person name="McEwan P."/>
            <person name="Bosak S."/>
            <person name="Kellis M."/>
            <person name="Volff J.-N."/>
            <person name="Guigo R."/>
            <person name="Zody M.C."/>
            <person name="Mesirov J."/>
            <person name="Lindblad-Toh K."/>
            <person name="Birren B."/>
            <person name="Nusbaum C."/>
            <person name="Kahn D."/>
            <person name="Robinson-Rechavi M."/>
            <person name="Laudet V."/>
            <person name="Schachter V."/>
            <person name="Quetier F."/>
            <person name="Saurin W."/>
            <person name="Scarpelli C."/>
            <person name="Wincker P."/>
            <person name="Lander E.S."/>
            <person name="Weissenbach J."/>
            <person name="Roest Crollius H."/>
        </authorList>
    </citation>
    <scope>NUCLEOTIDE SEQUENCE [LARGE SCALE GENOMIC DNA]</scope>
</reference>
<protein>
    <submittedName>
        <fullName evidence="3">(spotted green pufferfish) hypothetical protein</fullName>
    </submittedName>
</protein>
<evidence type="ECO:0000313" key="3">
    <source>
        <dbReference type="EMBL" id="CAF87139.1"/>
    </source>
</evidence>
<feature type="compositionally biased region" description="Basic and acidic residues" evidence="2">
    <location>
        <begin position="102"/>
        <end position="121"/>
    </location>
</feature>
<evidence type="ECO:0000256" key="2">
    <source>
        <dbReference type="SAM" id="MobiDB-lite"/>
    </source>
</evidence>
<sequence length="164" mass="18040">EKERNTTREHVDALTIILVCQEKEIAEKTNQTTSYEAKISSHTREIEQNQRTIEHIKNKMAEIAARTGVRKPVRLVFFAVTVNSNHRAVASPGGGLQSIRSQDPRAEEAEEEAGGKCEEAHAAVVDQAGDAREADPGVRGHQQSHPQAADRLHHPAEEERTPGG</sequence>
<feature type="non-terminal residue" evidence="3">
    <location>
        <position position="1"/>
    </location>
</feature>
<reference evidence="3" key="2">
    <citation type="submission" date="2004-02" db="EMBL/GenBank/DDBJ databases">
        <authorList>
            <consortium name="Genoscope"/>
            <consortium name="Whitehead Institute Centre for Genome Research"/>
        </authorList>
    </citation>
    <scope>NUCLEOTIDE SEQUENCE</scope>
</reference>
<gene>
    <name evidence="3" type="ORF">GSTENG00034921001</name>
</gene>
<proteinExistence type="predicted"/>
<name>Q4TIZ3_TETNG</name>
<feature type="compositionally biased region" description="Basic and acidic residues" evidence="2">
    <location>
        <begin position="148"/>
        <end position="164"/>
    </location>
</feature>
<comment type="caution">
    <text evidence="3">The sequence shown here is derived from an EMBL/GenBank/DDBJ whole genome shotgun (WGS) entry which is preliminary data.</text>
</comment>
<dbReference type="KEGG" id="tng:GSTEN00034921G001"/>
<dbReference type="OrthoDB" id="188741at2759"/>
<feature type="region of interest" description="Disordered" evidence="2">
    <location>
        <begin position="86"/>
        <end position="164"/>
    </location>
</feature>